<evidence type="ECO:0000313" key="3">
    <source>
        <dbReference type="Proteomes" id="UP000581189"/>
    </source>
</evidence>
<gene>
    <name evidence="2" type="ORF">H3H45_07700</name>
</gene>
<accession>A0A7W4DAQ9</accession>
<dbReference type="Gene3D" id="2.40.128.650">
    <property type="match status" value="1"/>
</dbReference>
<name>A0A7W4DAQ9_9GAMM</name>
<evidence type="ECO:0000256" key="1">
    <source>
        <dbReference type="SAM" id="SignalP"/>
    </source>
</evidence>
<evidence type="ECO:0000313" key="2">
    <source>
        <dbReference type="EMBL" id="MBB1519120.1"/>
    </source>
</evidence>
<sequence length="168" mass="18320">MNKALYLALLWLATPLALADCAYRALAIEPRGGEYAALYGGAGERVQVEFHNFKRDGEVDSFPEPPMVLRQGTASCTVEGGIWLRRAVFLDRSEQRLLVQSFSGSSGELLVYDTRTCAELARLELPEASWALEGDSLVLGRQCSSAGLSSCAQRQVLPLNEQCLPSIP</sequence>
<keyword evidence="3" id="KW-1185">Reference proteome</keyword>
<dbReference type="InterPro" id="IPR049346">
    <property type="entry name" value="Tsi1-like_sf"/>
</dbReference>
<dbReference type="Pfam" id="PF21565">
    <property type="entry name" value="Tsi1"/>
    <property type="match status" value="1"/>
</dbReference>
<comment type="caution">
    <text evidence="2">The sequence shown here is derived from an EMBL/GenBank/DDBJ whole genome shotgun (WGS) entry which is preliminary data.</text>
</comment>
<organism evidence="2 3">
    <name type="scientific">Aquipseudomonas guryensis</name>
    <dbReference type="NCBI Taxonomy" id="2759165"/>
    <lineage>
        <taxon>Bacteria</taxon>
        <taxon>Pseudomonadati</taxon>
        <taxon>Pseudomonadota</taxon>
        <taxon>Gammaproteobacteria</taxon>
        <taxon>Pseudomonadales</taxon>
        <taxon>Pseudomonadaceae</taxon>
        <taxon>Aquipseudomonas</taxon>
    </lineage>
</organism>
<protein>
    <recommendedName>
        <fullName evidence="4">Lipoprotein</fullName>
    </recommendedName>
</protein>
<dbReference type="EMBL" id="JACJFN010000002">
    <property type="protein sequence ID" value="MBB1519120.1"/>
    <property type="molecule type" value="Genomic_DNA"/>
</dbReference>
<proteinExistence type="predicted"/>
<keyword evidence="1" id="KW-0732">Signal</keyword>
<feature type="chain" id="PRO_5031145114" description="Lipoprotein" evidence="1">
    <location>
        <begin position="20"/>
        <end position="168"/>
    </location>
</feature>
<feature type="signal peptide" evidence="1">
    <location>
        <begin position="1"/>
        <end position="19"/>
    </location>
</feature>
<dbReference type="InterPro" id="IPR049345">
    <property type="entry name" value="Tsi1"/>
</dbReference>
<dbReference type="RefSeq" id="WP_182833170.1">
    <property type="nucleotide sequence ID" value="NZ_JACJFN010000002.1"/>
</dbReference>
<dbReference type="AlphaFoldDB" id="A0A7W4DAQ9"/>
<dbReference type="Proteomes" id="UP000581189">
    <property type="component" value="Unassembled WGS sequence"/>
</dbReference>
<reference evidence="2 3" key="1">
    <citation type="submission" date="2020-08" db="EMBL/GenBank/DDBJ databases">
        <authorList>
            <person name="Kim C.M."/>
        </authorList>
    </citation>
    <scope>NUCLEOTIDE SEQUENCE [LARGE SCALE GENOMIC DNA]</scope>
    <source>
        <strain evidence="2 3">SR9</strain>
    </source>
</reference>
<evidence type="ECO:0008006" key="4">
    <source>
        <dbReference type="Google" id="ProtNLM"/>
    </source>
</evidence>